<dbReference type="SMR" id="A0AAN0NPC3"/>
<dbReference type="GO" id="GO:0032259">
    <property type="term" value="P:methylation"/>
    <property type="evidence" value="ECO:0007669"/>
    <property type="project" value="UniProtKB-KW"/>
</dbReference>
<proteinExistence type="evidence at protein level"/>
<evidence type="ECO:0000256" key="3">
    <source>
        <dbReference type="ARBA" id="ARBA00022679"/>
    </source>
</evidence>
<sequence>SHMDVKGALFMNGGDLESSYAQHGCFSQKVTSITKPILVNAIHSLFSEYFHREKVLNVADLGCAAGPNPFSVILTVKESLERKCKELNCQPAELQVYLNDLPGNDFNSLFKDLSGVGKDQKSDVLRTCFVMGAPGSFYGRLFPRSCLHLVHSCYSVHWLSQVPKGLTSKEGLPLNKGKINISKTSPPVVEAAYLAQFKEDFTLLLKSRAEEMVQNGRMVLILNGRQASDPWGKESCYHWEVLAEAISEMVSQGLVDEEKLDSFNVPCYAPSQEEVQDIVDKVGSFAVEHIETFTLPFANDQESDTRVKGEQLAKNIRSFTESIISYEFGKEITEKVYHKLTQIVVKDMASRPPTNTTVVVVLSRTM</sequence>
<evidence type="ECO:0000256" key="5">
    <source>
        <dbReference type="ARBA" id="ARBA00022842"/>
    </source>
</evidence>
<feature type="binding site" evidence="7">
    <location>
        <position position="136"/>
    </location>
    <ligand>
        <name>S-adenosyl-L-homocysteine</name>
        <dbReference type="ChEBI" id="CHEBI:57856"/>
    </ligand>
</feature>
<evidence type="ECO:0000256" key="4">
    <source>
        <dbReference type="ARBA" id="ARBA00022723"/>
    </source>
</evidence>
<name>A0AAN0NPC3_9AQUA</name>
<keyword evidence="3" id="KW-0808">Transferase</keyword>
<dbReference type="InterPro" id="IPR042086">
    <property type="entry name" value="MeTrfase_capping"/>
</dbReference>
<dbReference type="Gene3D" id="1.10.1200.270">
    <property type="entry name" value="Methyltransferase, alpha-helical capping domain"/>
    <property type="match status" value="1"/>
</dbReference>
<evidence type="ECO:0000313" key="6">
    <source>
        <dbReference type="PDB" id="8UZD"/>
    </source>
</evidence>
<reference evidence="7" key="1">
    <citation type="journal article" date="2025" name="Elife">
        <title>Yerba mate (&amp;lt;i&amp;gt;Ilex paraguariensis&amp;lt;/i&amp;gt;) genome provides new insights into convergent evolution of caffeine biosynthesis.</title>
        <authorList>
            <person name="Vignale F.A."/>
            <person name="Hernandez Garcia A."/>
            <person name="Modenutti C.P."/>
            <person name="Sosa E.J."/>
            <person name="Defelipe L.A."/>
            <person name="Oliveira R."/>
            <person name="Nunes G.L."/>
            <person name="Acevedo R.M."/>
            <person name="Burguener G.F."/>
            <person name="Rossi S.M."/>
            <person name="Zapata P.D."/>
            <person name="Marti D.A."/>
            <person name="Sansberro P."/>
            <person name="Oliveira G."/>
            <person name="Catania E.M."/>
            <person name="Smith M.N."/>
            <person name="Dubs N.M."/>
            <person name="Nair S."/>
            <person name="Barkman T.J."/>
            <person name="Turjanski A.G."/>
        </authorList>
    </citation>
    <scope>X-RAY CRYSTALLOGRAPHY (2.72 ANGSTROMS) IN COMPLEX WITH S-ADENOSYL-L-HOMOCYSTEINE</scope>
</reference>
<evidence type="ECO:0000256" key="1">
    <source>
        <dbReference type="ARBA" id="ARBA00007967"/>
    </source>
</evidence>
<comment type="similarity">
    <text evidence="1">Belongs to the methyltransferase superfamily. Type-7 methyltransferase family.</text>
</comment>
<dbReference type="AlphaFoldDB" id="A0AAN0NPC3"/>
<accession>A0AAN0NPC3</accession>
<protein>
    <submittedName>
        <fullName evidence="6">IpCS3</fullName>
    </submittedName>
</protein>
<feature type="binding site" evidence="7">
    <location>
        <position position="153"/>
    </location>
    <ligand>
        <name>S-adenosyl-L-homocysteine</name>
        <dbReference type="ChEBI" id="CHEBI:57856"/>
    </ligand>
</feature>
<organism evidence="6">
    <name type="scientific">Ilex paraguariensis</name>
    <name type="common">yerba mate</name>
    <dbReference type="NCBI Taxonomy" id="185542"/>
    <lineage>
        <taxon>Eukaryota</taxon>
        <taxon>Viridiplantae</taxon>
        <taxon>Streptophyta</taxon>
        <taxon>Embryophyta</taxon>
        <taxon>Tracheophyta</taxon>
        <taxon>Spermatophyta</taxon>
        <taxon>Magnoliopsida</taxon>
        <taxon>eudicotyledons</taxon>
        <taxon>Gunneridae</taxon>
        <taxon>Pentapetalae</taxon>
        <taxon>asterids</taxon>
        <taxon>campanulids</taxon>
        <taxon>Aquifoliales</taxon>
        <taxon>Aquifoliaceae</taxon>
        <taxon>Ilex</taxon>
    </lineage>
</organism>
<evidence type="ECO:0000256" key="2">
    <source>
        <dbReference type="ARBA" id="ARBA00022603"/>
    </source>
</evidence>
<dbReference type="PDB" id="8UZD">
    <property type="method" value="X-ray"/>
    <property type="resolution" value="2.72 A"/>
    <property type="chains" value="A/B=1-366"/>
</dbReference>
<dbReference type="Gene3D" id="3.40.50.150">
    <property type="entry name" value="Vaccinia Virus protein VP39"/>
    <property type="match status" value="1"/>
</dbReference>
<dbReference type="Pfam" id="PF03492">
    <property type="entry name" value="Methyltransf_7"/>
    <property type="match status" value="1"/>
</dbReference>
<evidence type="ECO:0007829" key="7">
    <source>
        <dbReference type="PDB" id="8UZD"/>
    </source>
</evidence>
<dbReference type="GO" id="GO:0008168">
    <property type="term" value="F:methyltransferase activity"/>
    <property type="evidence" value="ECO:0007669"/>
    <property type="project" value="UniProtKB-KW"/>
</dbReference>
<keyword evidence="4" id="KW-0479">Metal-binding</keyword>
<dbReference type="SUPFAM" id="SSF53335">
    <property type="entry name" value="S-adenosyl-L-methionine-dependent methyltransferases"/>
    <property type="match status" value="1"/>
</dbReference>
<feature type="binding site" evidence="7">
    <location>
        <position position="137"/>
    </location>
    <ligand>
        <name>S-adenosyl-L-homocysteine</name>
        <dbReference type="ChEBI" id="CHEBI:57856"/>
    </ligand>
</feature>
<dbReference type="InterPro" id="IPR005299">
    <property type="entry name" value="MeTrfase_7"/>
</dbReference>
<keyword evidence="5" id="KW-0460">Magnesium</keyword>
<dbReference type="PANTHER" id="PTHR31009">
    <property type="entry name" value="S-ADENOSYL-L-METHIONINE:CARBOXYL METHYLTRANSFERASE FAMILY PROTEIN"/>
    <property type="match status" value="1"/>
</dbReference>
<keyword evidence="2" id="KW-0489">Methyltransferase</keyword>
<dbReference type="InterPro" id="IPR029063">
    <property type="entry name" value="SAM-dependent_MTases_sf"/>
</dbReference>
<feature type="binding site" evidence="7">
    <location>
        <position position="100"/>
    </location>
    <ligand>
        <name>S-adenosyl-L-homocysteine</name>
        <dbReference type="ChEBI" id="CHEBI:57856"/>
    </ligand>
</feature>
<keyword evidence="7" id="KW-0002">3D-structure</keyword>
<dbReference type="GO" id="GO:0046872">
    <property type="term" value="F:metal ion binding"/>
    <property type="evidence" value="ECO:0007669"/>
    <property type="project" value="UniProtKB-KW"/>
</dbReference>